<feature type="domain" description="DUF1254" evidence="3">
    <location>
        <begin position="70"/>
        <end position="203"/>
    </location>
</feature>
<dbReference type="PANTHER" id="PTHR36509:SF2">
    <property type="entry name" value="BLL3101 PROTEIN"/>
    <property type="match status" value="1"/>
</dbReference>
<dbReference type="InterPro" id="IPR037050">
    <property type="entry name" value="DUF1254_sf"/>
</dbReference>
<organism evidence="4 5">
    <name type="scientific">Mycena metata</name>
    <dbReference type="NCBI Taxonomy" id="1033252"/>
    <lineage>
        <taxon>Eukaryota</taxon>
        <taxon>Fungi</taxon>
        <taxon>Dikarya</taxon>
        <taxon>Basidiomycota</taxon>
        <taxon>Agaricomycotina</taxon>
        <taxon>Agaricomycetes</taxon>
        <taxon>Agaricomycetidae</taxon>
        <taxon>Agaricales</taxon>
        <taxon>Marasmiineae</taxon>
        <taxon>Mycenaceae</taxon>
        <taxon>Mycena</taxon>
    </lineage>
</organism>
<dbReference type="Gene3D" id="2.60.40.1610">
    <property type="entry name" value="Domain of unknown function DUF1254"/>
    <property type="match status" value="1"/>
</dbReference>
<feature type="signal peptide" evidence="1">
    <location>
        <begin position="1"/>
        <end position="18"/>
    </location>
</feature>
<feature type="chain" id="PRO_5042021883" evidence="1">
    <location>
        <begin position="19"/>
        <end position="499"/>
    </location>
</feature>
<dbReference type="SUPFAM" id="SSF160935">
    <property type="entry name" value="VPA0735-like"/>
    <property type="match status" value="1"/>
</dbReference>
<name>A0AAD7JUX3_9AGAR</name>
<reference evidence="4" key="1">
    <citation type="submission" date="2023-03" db="EMBL/GenBank/DDBJ databases">
        <title>Massive genome expansion in bonnet fungi (Mycena s.s.) driven by repeated elements and novel gene families across ecological guilds.</title>
        <authorList>
            <consortium name="Lawrence Berkeley National Laboratory"/>
            <person name="Harder C.B."/>
            <person name="Miyauchi S."/>
            <person name="Viragh M."/>
            <person name="Kuo A."/>
            <person name="Thoen E."/>
            <person name="Andreopoulos B."/>
            <person name="Lu D."/>
            <person name="Skrede I."/>
            <person name="Drula E."/>
            <person name="Henrissat B."/>
            <person name="Morin E."/>
            <person name="Kohler A."/>
            <person name="Barry K."/>
            <person name="LaButti K."/>
            <person name="Morin E."/>
            <person name="Salamov A."/>
            <person name="Lipzen A."/>
            <person name="Mereny Z."/>
            <person name="Hegedus B."/>
            <person name="Baldrian P."/>
            <person name="Stursova M."/>
            <person name="Weitz H."/>
            <person name="Taylor A."/>
            <person name="Grigoriev I.V."/>
            <person name="Nagy L.G."/>
            <person name="Martin F."/>
            <person name="Kauserud H."/>
        </authorList>
    </citation>
    <scope>NUCLEOTIDE SEQUENCE</scope>
    <source>
        <strain evidence="4">CBHHK182m</strain>
    </source>
</reference>
<accession>A0AAD7JUX3</accession>
<dbReference type="InterPro" id="IPR010679">
    <property type="entry name" value="DUF1254"/>
</dbReference>
<keyword evidence="5" id="KW-1185">Reference proteome</keyword>
<dbReference type="EMBL" id="JARKIB010000014">
    <property type="protein sequence ID" value="KAJ7772274.1"/>
    <property type="molecule type" value="Genomic_DNA"/>
</dbReference>
<proteinExistence type="predicted"/>
<dbReference type="Proteomes" id="UP001215598">
    <property type="component" value="Unassembled WGS sequence"/>
</dbReference>
<keyword evidence="1" id="KW-0732">Signal</keyword>
<dbReference type="AlphaFoldDB" id="A0AAD7JUX3"/>
<dbReference type="PANTHER" id="PTHR36509">
    <property type="entry name" value="BLL3101 PROTEIN"/>
    <property type="match status" value="1"/>
</dbReference>
<evidence type="ECO:0000313" key="4">
    <source>
        <dbReference type="EMBL" id="KAJ7772274.1"/>
    </source>
</evidence>
<comment type="caution">
    <text evidence="4">The sequence shown here is derived from an EMBL/GenBank/DDBJ whole genome shotgun (WGS) entry which is preliminary data.</text>
</comment>
<dbReference type="InterPro" id="IPR037049">
    <property type="entry name" value="DUF1214_C_sf"/>
</dbReference>
<evidence type="ECO:0000313" key="5">
    <source>
        <dbReference type="Proteomes" id="UP001215598"/>
    </source>
</evidence>
<feature type="domain" description="DUF1214" evidence="2">
    <location>
        <begin position="365"/>
        <end position="471"/>
    </location>
</feature>
<dbReference type="Gene3D" id="2.60.120.600">
    <property type="entry name" value="Domain of unknown function DUF1214, C-terminal domain"/>
    <property type="match status" value="1"/>
</dbReference>
<dbReference type="InterPro" id="IPR010621">
    <property type="entry name" value="DUF1214"/>
</dbReference>
<protein>
    <submittedName>
        <fullName evidence="4">Uncharacterized protein</fullName>
    </submittedName>
</protein>
<dbReference type="Pfam" id="PF06863">
    <property type="entry name" value="DUF1254"/>
    <property type="match status" value="1"/>
</dbReference>
<sequence length="499" mass="54810">MFAKLCGSALCAVAFARAQSHSQMPLSLPPPHTAEQNATIFSLIYGIPLTQYVIFGDSIADKSDGEWKTNAFNHETTLANASYHTIVLPNVDTVYSEALIDLSETNVVATMPPLEEGRFYVWPFYDVYGNNFCNLGTTKNHVPGKYLITYRPSNPGCNVASRDGEYVGVIHMPTPYGASLLRIEVNNSSDVDYVVSSIQPNFTLSIVPTSRPYSAPLLTRGVLNDCLNSTDLQLYMNGTESVNTTAAALYLMRLTARLAAFNPPEVATDTAWVQLTLRLAGIHNGYYSTPAGVNVSLALSAASTQIAAVKRNDFEDLGHGWASLPPHLSADFHSNYDVRAFVALKGYMEVTSDDALYPTYSIDGHLYSNQSYLVQFFGKPQVYGFWSLTMYDGPGYLVPNDGSVYSLNNRDDITYPDGTLVRSTPADSSASFYMLLQSTSYPIAPRWKSNWLPTPADDAQFKFIFRLYGPAPSLILGNYTYPLVTPVDHNPPLPTTTAL</sequence>
<evidence type="ECO:0000256" key="1">
    <source>
        <dbReference type="SAM" id="SignalP"/>
    </source>
</evidence>
<dbReference type="Pfam" id="PF06742">
    <property type="entry name" value="DUF1214"/>
    <property type="match status" value="1"/>
</dbReference>
<evidence type="ECO:0000259" key="2">
    <source>
        <dbReference type="Pfam" id="PF06742"/>
    </source>
</evidence>
<gene>
    <name evidence="4" type="ORF">B0H16DRAFT_1451349</name>
</gene>
<evidence type="ECO:0000259" key="3">
    <source>
        <dbReference type="Pfam" id="PF06863"/>
    </source>
</evidence>